<reference evidence="2" key="1">
    <citation type="journal article" date="2022" name="bioRxiv">
        <title>Sequencing and chromosome-scale assembly of the giantPleurodeles waltlgenome.</title>
        <authorList>
            <person name="Brown T."/>
            <person name="Elewa A."/>
            <person name="Iarovenko S."/>
            <person name="Subramanian E."/>
            <person name="Araus A.J."/>
            <person name="Petzold A."/>
            <person name="Susuki M."/>
            <person name="Suzuki K.-i.T."/>
            <person name="Hayashi T."/>
            <person name="Toyoda A."/>
            <person name="Oliveira C."/>
            <person name="Osipova E."/>
            <person name="Leigh N.D."/>
            <person name="Simon A."/>
            <person name="Yun M.H."/>
        </authorList>
    </citation>
    <scope>NUCLEOTIDE SEQUENCE</scope>
    <source>
        <strain evidence="2">20211129_DDA</strain>
        <tissue evidence="2">Liver</tissue>
    </source>
</reference>
<name>A0AAV7T7E6_PLEWA</name>
<gene>
    <name evidence="2" type="ORF">NDU88_004168</name>
</gene>
<proteinExistence type="predicted"/>
<protein>
    <submittedName>
        <fullName evidence="2">Uncharacterized protein</fullName>
    </submittedName>
</protein>
<comment type="caution">
    <text evidence="2">The sequence shown here is derived from an EMBL/GenBank/DDBJ whole genome shotgun (WGS) entry which is preliminary data.</text>
</comment>
<sequence>MDSQTTSQQSDLEEILKAARKAAATKNKDWVLRKIMGEGASKREEHNEPSDEGSIELTREEMDAWEKPNK</sequence>
<evidence type="ECO:0000313" key="2">
    <source>
        <dbReference type="EMBL" id="KAJ1172321.1"/>
    </source>
</evidence>
<accession>A0AAV7T7E6</accession>
<feature type="region of interest" description="Disordered" evidence="1">
    <location>
        <begin position="37"/>
        <end position="70"/>
    </location>
</feature>
<organism evidence="2 3">
    <name type="scientific">Pleurodeles waltl</name>
    <name type="common">Iberian ribbed newt</name>
    <dbReference type="NCBI Taxonomy" id="8319"/>
    <lineage>
        <taxon>Eukaryota</taxon>
        <taxon>Metazoa</taxon>
        <taxon>Chordata</taxon>
        <taxon>Craniata</taxon>
        <taxon>Vertebrata</taxon>
        <taxon>Euteleostomi</taxon>
        <taxon>Amphibia</taxon>
        <taxon>Batrachia</taxon>
        <taxon>Caudata</taxon>
        <taxon>Salamandroidea</taxon>
        <taxon>Salamandridae</taxon>
        <taxon>Pleurodelinae</taxon>
        <taxon>Pleurodeles</taxon>
    </lineage>
</organism>
<dbReference type="Proteomes" id="UP001066276">
    <property type="component" value="Chromosome 4_1"/>
</dbReference>
<dbReference type="EMBL" id="JANPWB010000007">
    <property type="protein sequence ID" value="KAJ1172321.1"/>
    <property type="molecule type" value="Genomic_DNA"/>
</dbReference>
<feature type="compositionally biased region" description="Basic and acidic residues" evidence="1">
    <location>
        <begin position="37"/>
        <end position="49"/>
    </location>
</feature>
<keyword evidence="3" id="KW-1185">Reference proteome</keyword>
<evidence type="ECO:0000313" key="3">
    <source>
        <dbReference type="Proteomes" id="UP001066276"/>
    </source>
</evidence>
<evidence type="ECO:0000256" key="1">
    <source>
        <dbReference type="SAM" id="MobiDB-lite"/>
    </source>
</evidence>
<dbReference type="AlphaFoldDB" id="A0AAV7T7E6"/>
<feature type="compositionally biased region" description="Basic and acidic residues" evidence="1">
    <location>
        <begin position="57"/>
        <end position="70"/>
    </location>
</feature>